<reference evidence="1 2" key="1">
    <citation type="submission" date="2019-03" db="EMBL/GenBank/DDBJ databases">
        <title>Complete genome sequence of Paenisporosarcina antarctica CGMCC 1.6503T.</title>
        <authorList>
            <person name="Rong J.-C."/>
            <person name="Chi N.-Y."/>
            <person name="Zhang Q.-F."/>
        </authorList>
    </citation>
    <scope>NUCLEOTIDE SEQUENCE [LARGE SCALE GENOMIC DNA]</scope>
    <source>
        <strain evidence="1 2">CGMCC 1.6503</strain>
    </source>
</reference>
<gene>
    <name evidence="1" type="ORF">E2636_09440</name>
</gene>
<organism evidence="1 2">
    <name type="scientific">Paenisporosarcina antarctica</name>
    <dbReference type="NCBI Taxonomy" id="417367"/>
    <lineage>
        <taxon>Bacteria</taxon>
        <taxon>Bacillati</taxon>
        <taxon>Bacillota</taxon>
        <taxon>Bacilli</taxon>
        <taxon>Bacillales</taxon>
        <taxon>Caryophanaceae</taxon>
        <taxon>Paenisporosarcina</taxon>
    </lineage>
</organism>
<dbReference type="Gene3D" id="1.20.120.1450">
    <property type="match status" value="1"/>
</dbReference>
<dbReference type="RefSeq" id="WP_134209976.1">
    <property type="nucleotide sequence ID" value="NZ_CP038015.1"/>
</dbReference>
<dbReference type="InterPro" id="IPR009920">
    <property type="entry name" value="HEPPP_synth_su1"/>
</dbReference>
<dbReference type="KEGG" id="panc:E2636_09440"/>
<proteinExistence type="predicted"/>
<dbReference type="AlphaFoldDB" id="A0A4P6ZZ05"/>
<evidence type="ECO:0008006" key="3">
    <source>
        <dbReference type="Google" id="ProtNLM"/>
    </source>
</evidence>
<evidence type="ECO:0000313" key="1">
    <source>
        <dbReference type="EMBL" id="QBP41339.1"/>
    </source>
</evidence>
<name>A0A4P6ZZ05_9BACL</name>
<protein>
    <recommendedName>
        <fullName evidence="3">Heptaprenyl diphosphate synthase</fullName>
    </recommendedName>
</protein>
<keyword evidence="2" id="KW-1185">Reference proteome</keyword>
<dbReference type="Proteomes" id="UP000294292">
    <property type="component" value="Chromosome"/>
</dbReference>
<dbReference type="OrthoDB" id="2417886at2"/>
<dbReference type="GO" id="GO:0009234">
    <property type="term" value="P:menaquinone biosynthetic process"/>
    <property type="evidence" value="ECO:0007669"/>
    <property type="project" value="InterPro"/>
</dbReference>
<evidence type="ECO:0000313" key="2">
    <source>
        <dbReference type="Proteomes" id="UP000294292"/>
    </source>
</evidence>
<dbReference type="Pfam" id="PF07307">
    <property type="entry name" value="HEPPP_synt_1"/>
    <property type="match status" value="1"/>
</dbReference>
<accession>A0A4P6ZZ05</accession>
<dbReference type="EMBL" id="CP038015">
    <property type="protein sequence ID" value="QBP41339.1"/>
    <property type="molecule type" value="Genomic_DNA"/>
</dbReference>
<sequence>MTEQIIQHTILQLKTKILEQVRHRTLRKHAGDPDLREDRLYFLLLPLLNGNRWNDEHEKSAISVAVIYSALSAHDQIKELNASSKSQQLTVLAGDYYSGLYYQMLAKLSNIELIRSLSNGIIDISEKKASVYDDVKQSFEKWMETIQTIESLSMEQFYDHFDFSMYKPFARRGLLIHRIAYELELVKQGKASRFQESLAQSEFEFGFSQTWLVLLNQELATQKNEMMEELLQSRLLSDSVQQFLVNLYGLRLNEQVSVMRER</sequence>